<name>A0A934MFS1_9RHOB</name>
<dbReference type="Proteomes" id="UP000642488">
    <property type="component" value="Unassembled WGS sequence"/>
</dbReference>
<comment type="caution">
    <text evidence="1">The sequence shown here is derived from an EMBL/GenBank/DDBJ whole genome shotgun (WGS) entry which is preliminary data.</text>
</comment>
<protein>
    <submittedName>
        <fullName evidence="1">DUF2267 domain-containing protein</fullName>
    </submittedName>
</protein>
<dbReference type="InterPro" id="IPR018727">
    <property type="entry name" value="DUF2267"/>
</dbReference>
<dbReference type="EMBL" id="JAEKPD010000002">
    <property type="protein sequence ID" value="MBJ3761719.1"/>
    <property type="molecule type" value="Genomic_DNA"/>
</dbReference>
<organism evidence="1 2">
    <name type="scientific">Palleronia pontilimi</name>
    <dbReference type="NCBI Taxonomy" id="1964209"/>
    <lineage>
        <taxon>Bacteria</taxon>
        <taxon>Pseudomonadati</taxon>
        <taxon>Pseudomonadota</taxon>
        <taxon>Alphaproteobacteria</taxon>
        <taxon>Rhodobacterales</taxon>
        <taxon>Roseobacteraceae</taxon>
        <taxon>Palleronia</taxon>
    </lineage>
</organism>
<dbReference type="RefSeq" id="WP_198914901.1">
    <property type="nucleotide sequence ID" value="NZ_JAEKPD010000002.1"/>
</dbReference>
<gene>
    <name evidence="1" type="ORF">ILP92_03025</name>
</gene>
<sequence>MPMPWTYRHASREWAHFLSVARDEMNTPTDNATFTAIEGVLTAFRSRLAPRDVVAFAQVLPSVPRAIFVAGWDIDAAPLPPGTRVDWTRDAQALRRSHNLAPANCVAATAMALRRTVRARDLDPVIVDLPAFATEFWSTPGTDPATLEPGII</sequence>
<dbReference type="Gene3D" id="1.10.490.110">
    <property type="entry name" value="Uncharacterized conserved protein DUF2267"/>
    <property type="match status" value="1"/>
</dbReference>
<proteinExistence type="predicted"/>
<dbReference type="InterPro" id="IPR038282">
    <property type="entry name" value="DUF2267_sf"/>
</dbReference>
<keyword evidence="2" id="KW-1185">Reference proteome</keyword>
<accession>A0A934MFS1</accession>
<evidence type="ECO:0000313" key="2">
    <source>
        <dbReference type="Proteomes" id="UP000642488"/>
    </source>
</evidence>
<dbReference type="AlphaFoldDB" id="A0A934MFS1"/>
<evidence type="ECO:0000313" key="1">
    <source>
        <dbReference type="EMBL" id="MBJ3761719.1"/>
    </source>
</evidence>
<dbReference type="Pfam" id="PF10025">
    <property type="entry name" value="DUF2267"/>
    <property type="match status" value="1"/>
</dbReference>
<reference evidence="1" key="1">
    <citation type="submission" date="2020-12" db="EMBL/GenBank/DDBJ databases">
        <title>Bacterial taxonomy.</title>
        <authorList>
            <person name="Pan X."/>
        </authorList>
    </citation>
    <scope>NUCLEOTIDE SEQUENCE</scope>
    <source>
        <strain evidence="1">KCTC 52957</strain>
    </source>
</reference>